<gene>
    <name evidence="1" type="ORF">IAC73_02240</name>
</gene>
<feature type="non-terminal residue" evidence="1">
    <location>
        <position position="50"/>
    </location>
</feature>
<reference evidence="1" key="2">
    <citation type="journal article" date="2021" name="PeerJ">
        <title>Extensive microbial diversity within the chicken gut microbiome revealed by metagenomics and culture.</title>
        <authorList>
            <person name="Gilroy R."/>
            <person name="Ravi A."/>
            <person name="Getino M."/>
            <person name="Pursley I."/>
            <person name="Horton D.L."/>
            <person name="Alikhan N.F."/>
            <person name="Baker D."/>
            <person name="Gharbi K."/>
            <person name="Hall N."/>
            <person name="Watson M."/>
            <person name="Adriaenssens E.M."/>
            <person name="Foster-Nyarko E."/>
            <person name="Jarju S."/>
            <person name="Secka A."/>
            <person name="Antonio M."/>
            <person name="Oren A."/>
            <person name="Chaudhuri R.R."/>
            <person name="La Ragione R."/>
            <person name="Hildebrand F."/>
            <person name="Pallen M.J."/>
        </authorList>
    </citation>
    <scope>NUCLEOTIDE SEQUENCE</scope>
    <source>
        <strain evidence="1">10406</strain>
    </source>
</reference>
<accession>A0A9D1SWD4</accession>
<name>A0A9D1SWD4_9FIRM</name>
<evidence type="ECO:0000313" key="1">
    <source>
        <dbReference type="EMBL" id="HIU98646.1"/>
    </source>
</evidence>
<evidence type="ECO:0000313" key="2">
    <source>
        <dbReference type="Proteomes" id="UP000886857"/>
    </source>
</evidence>
<organism evidence="1 2">
    <name type="scientific">Candidatus Limadaptatus stercoripullorum</name>
    <dbReference type="NCBI Taxonomy" id="2840846"/>
    <lineage>
        <taxon>Bacteria</taxon>
        <taxon>Bacillati</taxon>
        <taxon>Bacillota</taxon>
        <taxon>Clostridia</taxon>
        <taxon>Eubacteriales</taxon>
        <taxon>Candidatus Limadaptatus</taxon>
    </lineage>
</organism>
<reference evidence="1" key="1">
    <citation type="submission" date="2020-10" db="EMBL/GenBank/DDBJ databases">
        <authorList>
            <person name="Gilroy R."/>
        </authorList>
    </citation>
    <scope>NUCLEOTIDE SEQUENCE</scope>
    <source>
        <strain evidence="1">10406</strain>
    </source>
</reference>
<dbReference type="EMBL" id="DVOE01000032">
    <property type="protein sequence ID" value="HIU98646.1"/>
    <property type="molecule type" value="Genomic_DNA"/>
</dbReference>
<proteinExistence type="predicted"/>
<dbReference type="Proteomes" id="UP000886857">
    <property type="component" value="Unassembled WGS sequence"/>
</dbReference>
<sequence length="50" mass="5583">MQLLRHGDELELRFAGRKVLSHSPAAPFLTVVTGSVSYRSSHGSFKVKER</sequence>
<comment type="caution">
    <text evidence="1">The sequence shown here is derived from an EMBL/GenBank/DDBJ whole genome shotgun (WGS) entry which is preliminary data.</text>
</comment>
<protein>
    <submittedName>
        <fullName evidence="1">Uncharacterized protein</fullName>
    </submittedName>
</protein>
<dbReference type="AlphaFoldDB" id="A0A9D1SWD4"/>